<name>A0ABQ1P0F1_9GAMM</name>
<proteinExistence type="predicted"/>
<dbReference type="InterPro" id="IPR036249">
    <property type="entry name" value="Thioredoxin-like_sf"/>
</dbReference>
<dbReference type="PANTHER" id="PTHR31902">
    <property type="entry name" value="ACTIN PATCHES DISTAL PROTEIN 1"/>
    <property type="match status" value="1"/>
</dbReference>
<evidence type="ECO:0000313" key="1">
    <source>
        <dbReference type="EMBL" id="GGC88421.1"/>
    </source>
</evidence>
<evidence type="ECO:0000313" key="2">
    <source>
        <dbReference type="Proteomes" id="UP000597301"/>
    </source>
</evidence>
<dbReference type="Proteomes" id="UP000597301">
    <property type="component" value="Unassembled WGS sequence"/>
</dbReference>
<organism evidence="1 2">
    <name type="scientific">Vreelandella lutescens</name>
    <dbReference type="NCBI Taxonomy" id="1602943"/>
    <lineage>
        <taxon>Bacteria</taxon>
        <taxon>Pseudomonadati</taxon>
        <taxon>Pseudomonadota</taxon>
        <taxon>Gammaproteobacteria</taxon>
        <taxon>Oceanospirillales</taxon>
        <taxon>Halomonadaceae</taxon>
        <taxon>Vreelandella</taxon>
    </lineage>
</organism>
<reference evidence="2" key="1">
    <citation type="journal article" date="2019" name="Int. J. Syst. Evol. Microbiol.">
        <title>The Global Catalogue of Microorganisms (GCM) 10K type strain sequencing project: providing services to taxonomists for standard genome sequencing and annotation.</title>
        <authorList>
            <consortium name="The Broad Institute Genomics Platform"/>
            <consortium name="The Broad Institute Genome Sequencing Center for Infectious Disease"/>
            <person name="Wu L."/>
            <person name="Ma J."/>
        </authorList>
    </citation>
    <scope>NUCLEOTIDE SEQUENCE [LARGE SCALE GENOMIC DNA]</scope>
    <source>
        <strain evidence="2">CGMCC 1.15122</strain>
    </source>
</reference>
<protein>
    <recommendedName>
        <fullName evidence="3">Sucrase ferredoxin</fullName>
    </recommendedName>
</protein>
<dbReference type="RefSeq" id="WP_188639197.1">
    <property type="nucleotide sequence ID" value="NZ_BMHM01000003.1"/>
</dbReference>
<dbReference type="Pfam" id="PF06999">
    <property type="entry name" value="Suc_Fer-like"/>
    <property type="match status" value="1"/>
</dbReference>
<gene>
    <name evidence="1" type="ORF">GCM10011382_18260</name>
</gene>
<dbReference type="SUPFAM" id="SSF52833">
    <property type="entry name" value="Thioredoxin-like"/>
    <property type="match status" value="1"/>
</dbReference>
<dbReference type="EMBL" id="BMHM01000003">
    <property type="protein sequence ID" value="GGC88421.1"/>
    <property type="molecule type" value="Genomic_DNA"/>
</dbReference>
<accession>A0ABQ1P0F1</accession>
<comment type="caution">
    <text evidence="1">The sequence shown here is derived from an EMBL/GenBank/DDBJ whole genome shotgun (WGS) entry which is preliminary data.</text>
</comment>
<sequence>MNHTFCAELSREQHDPLAGSAAHAERNLLLSWPRSKWLRKLRHASDMSDSLKQTLDTLADDGLRINLIQQPGMEKYQHQLFLMPERRRFRVARGELEAFFTAFQSGSNLSQWEQPPLLNDLVLCCTHGTKDKCCAKYGYKTFKALASTVAEHPLPFEVWESSHLGGCRLAASVIILPNVRKYGRITPEQALPFLQAEAHQQRYLPGYRGGSQLTPAQQSAEIAALTHLSTDTGQPTLTLISDHGDDETREIRWQWQLGHEQGELTVHCQATTLWRVDTCADLEQGPTESTVWQAKVSWGYAPSSTPPPPDKQAMR</sequence>
<keyword evidence="2" id="KW-1185">Reference proteome</keyword>
<dbReference type="PANTHER" id="PTHR31902:SF22">
    <property type="entry name" value="SLL1203 PROTEIN"/>
    <property type="match status" value="1"/>
</dbReference>
<evidence type="ECO:0008006" key="3">
    <source>
        <dbReference type="Google" id="ProtNLM"/>
    </source>
</evidence>
<dbReference type="CDD" id="cd03062">
    <property type="entry name" value="TRX_Fd_Sucrase"/>
    <property type="match status" value="1"/>
</dbReference>
<dbReference type="Gene3D" id="3.40.30.10">
    <property type="entry name" value="Glutaredoxin"/>
    <property type="match status" value="1"/>
</dbReference>
<dbReference type="InterPro" id="IPR009737">
    <property type="entry name" value="Aim32/Apd1-like"/>
</dbReference>